<dbReference type="RefSeq" id="WP_132128595.1">
    <property type="nucleotide sequence ID" value="NZ_CP042432.1"/>
</dbReference>
<comment type="caution">
    <text evidence="1">The sequence shown here is derived from an EMBL/GenBank/DDBJ whole genome shotgun (WGS) entry which is preliminary data.</text>
</comment>
<evidence type="ECO:0000313" key="2">
    <source>
        <dbReference type="Proteomes" id="UP000295807"/>
    </source>
</evidence>
<protein>
    <submittedName>
        <fullName evidence="1">Uncharacterized protein</fullName>
    </submittedName>
</protein>
<proteinExistence type="predicted"/>
<dbReference type="NCBIfam" id="NF035938">
    <property type="entry name" value="EboA_domain"/>
    <property type="match status" value="1"/>
</dbReference>
<organism evidence="1 2">
    <name type="scientific">Anseongella ginsenosidimutans</name>
    <dbReference type="NCBI Taxonomy" id="496056"/>
    <lineage>
        <taxon>Bacteria</taxon>
        <taxon>Pseudomonadati</taxon>
        <taxon>Bacteroidota</taxon>
        <taxon>Sphingobacteriia</taxon>
        <taxon>Sphingobacteriales</taxon>
        <taxon>Sphingobacteriaceae</taxon>
        <taxon>Anseongella</taxon>
    </lineage>
</organism>
<dbReference type="InterPro" id="IPR047715">
    <property type="entry name" value="EboA_dom"/>
</dbReference>
<accession>A0A4V2UTZ4</accession>
<dbReference type="OrthoDB" id="325673at2"/>
<keyword evidence="2" id="KW-1185">Reference proteome</keyword>
<gene>
    <name evidence="1" type="ORF">EDD80_103246</name>
</gene>
<dbReference type="AlphaFoldDB" id="A0A4V2UTZ4"/>
<dbReference type="Proteomes" id="UP000295807">
    <property type="component" value="Unassembled WGS sequence"/>
</dbReference>
<reference evidence="1 2" key="1">
    <citation type="submission" date="2019-03" db="EMBL/GenBank/DDBJ databases">
        <title>Genomic Encyclopedia of Type Strains, Phase IV (KMG-IV): sequencing the most valuable type-strain genomes for metagenomic binning, comparative biology and taxonomic classification.</title>
        <authorList>
            <person name="Goeker M."/>
        </authorList>
    </citation>
    <scope>NUCLEOTIDE SEQUENCE [LARGE SCALE GENOMIC DNA]</scope>
    <source>
        <strain evidence="1 2">DSM 21100</strain>
    </source>
</reference>
<dbReference type="EMBL" id="SMAD01000003">
    <property type="protein sequence ID" value="TCS88382.1"/>
    <property type="molecule type" value="Genomic_DNA"/>
</dbReference>
<sequence>MEVKTGELKACFNALIRQNLPEDAFGQLEKKLNEASETQAKMKFNLLFSSIPRLVGKSPMTITPEQQALLKACRKGFNPGSWTIDRFCRVYLLLHLDPSGGQQEYIARVEELFSAAEVYEQVALYSALPLYRFPEAFRFRTTDGIRTNITDVFDAIALDNPYPFDYLEEAAWNQMVLKALFMQRPIYRIYGIDQRANASLARILSDYAHERWSAGRQVSPELWRCFGPFMDEKLFADIRRLLAGNDPCREEAAVLACYDSDHPEAKELLSAHPGLAGKAERGELTWDTLGLACERGAFYK</sequence>
<name>A0A4V2UTZ4_9SPHI</name>
<evidence type="ECO:0000313" key="1">
    <source>
        <dbReference type="EMBL" id="TCS88382.1"/>
    </source>
</evidence>